<sequence length="131" mass="14430">MTTLSQTNEIEKLQTLLKFTFGLVPIAAGADKFLNLLTNWEHYLSPGLVDMLPFGPDVFMMIIGVVEIVAGIIVLTKTKLGAYIVSAWLLLIALSLLFTWHEVDVAVRDIVMAISAFVLAKLTVLKEGQQI</sequence>
<organism evidence="2 3">
    <name type="scientific">Ulvibacter antarcticus</name>
    <dbReference type="NCBI Taxonomy" id="442714"/>
    <lineage>
        <taxon>Bacteria</taxon>
        <taxon>Pseudomonadati</taxon>
        <taxon>Bacteroidota</taxon>
        <taxon>Flavobacteriia</taxon>
        <taxon>Flavobacteriales</taxon>
        <taxon>Flavobacteriaceae</taxon>
        <taxon>Ulvibacter</taxon>
    </lineage>
</organism>
<feature type="transmembrane region" description="Helical" evidence="1">
    <location>
        <begin position="106"/>
        <end position="125"/>
    </location>
</feature>
<keyword evidence="1" id="KW-0472">Membrane</keyword>
<feature type="transmembrane region" description="Helical" evidence="1">
    <location>
        <begin position="82"/>
        <end position="100"/>
    </location>
</feature>
<keyword evidence="1" id="KW-1133">Transmembrane helix</keyword>
<proteinExistence type="predicted"/>
<dbReference type="Proteomes" id="UP000271339">
    <property type="component" value="Unassembled WGS sequence"/>
</dbReference>
<comment type="caution">
    <text evidence="2">The sequence shown here is derived from an EMBL/GenBank/DDBJ whole genome shotgun (WGS) entry which is preliminary data.</text>
</comment>
<dbReference type="RefSeq" id="WP_121908480.1">
    <property type="nucleotide sequence ID" value="NZ_REFC01000015.1"/>
</dbReference>
<evidence type="ECO:0008006" key="4">
    <source>
        <dbReference type="Google" id="ProtNLM"/>
    </source>
</evidence>
<reference evidence="2 3" key="1">
    <citation type="submission" date="2018-10" db="EMBL/GenBank/DDBJ databases">
        <title>Genomic Encyclopedia of Archaeal and Bacterial Type Strains, Phase II (KMG-II): from individual species to whole genera.</title>
        <authorList>
            <person name="Goeker M."/>
        </authorList>
    </citation>
    <scope>NUCLEOTIDE SEQUENCE [LARGE SCALE GENOMIC DNA]</scope>
    <source>
        <strain evidence="2 3">DSM 23424</strain>
    </source>
</reference>
<evidence type="ECO:0000313" key="3">
    <source>
        <dbReference type="Proteomes" id="UP000271339"/>
    </source>
</evidence>
<dbReference type="OrthoDB" id="119681at2"/>
<gene>
    <name evidence="2" type="ORF">BXY75_2931</name>
</gene>
<dbReference type="AlphaFoldDB" id="A0A3L9YCG8"/>
<name>A0A3L9YCG8_9FLAO</name>
<keyword evidence="1" id="KW-0812">Transmembrane</keyword>
<dbReference type="EMBL" id="REFC01000015">
    <property type="protein sequence ID" value="RMA57050.1"/>
    <property type="molecule type" value="Genomic_DNA"/>
</dbReference>
<protein>
    <recommendedName>
        <fullName evidence="4">DoxX-like protein</fullName>
    </recommendedName>
</protein>
<keyword evidence="3" id="KW-1185">Reference proteome</keyword>
<accession>A0A3L9YCG8</accession>
<evidence type="ECO:0000256" key="1">
    <source>
        <dbReference type="SAM" id="Phobius"/>
    </source>
</evidence>
<feature type="transmembrane region" description="Helical" evidence="1">
    <location>
        <begin position="58"/>
        <end position="75"/>
    </location>
</feature>
<evidence type="ECO:0000313" key="2">
    <source>
        <dbReference type="EMBL" id="RMA57050.1"/>
    </source>
</evidence>